<organism evidence="1 2">
    <name type="scientific">[Emmonsia] crescens</name>
    <dbReference type="NCBI Taxonomy" id="73230"/>
    <lineage>
        <taxon>Eukaryota</taxon>
        <taxon>Fungi</taxon>
        <taxon>Dikarya</taxon>
        <taxon>Ascomycota</taxon>
        <taxon>Pezizomycotina</taxon>
        <taxon>Eurotiomycetes</taxon>
        <taxon>Eurotiomycetidae</taxon>
        <taxon>Onygenales</taxon>
        <taxon>Ajellomycetaceae</taxon>
        <taxon>Emergomyces</taxon>
    </lineage>
</organism>
<sequence>MTDAEINNQIKSSLLNSENDDFINESTSEVNNLLNYIDSDEVILSDTESVKNMKIDKFISLEMSNMIKQHDIKINSSEQNKISVEKIQKHAIISEYLHTVSEEILHFIYTTNSLNYIQDDYEAQTSSRITSVFTELVLSIQFSLCHQDELKLVRVNLLSKDLRDDTDHA</sequence>
<accession>A0A0G2HWG8</accession>
<evidence type="ECO:0000313" key="1">
    <source>
        <dbReference type="EMBL" id="KKZ62130.1"/>
    </source>
</evidence>
<evidence type="ECO:0000313" key="2">
    <source>
        <dbReference type="Proteomes" id="UP000034164"/>
    </source>
</evidence>
<dbReference type="Proteomes" id="UP000034164">
    <property type="component" value="Unassembled WGS sequence"/>
</dbReference>
<protein>
    <submittedName>
        <fullName evidence="1">Uncharacterized protein</fullName>
    </submittedName>
</protein>
<name>A0A0G2HWG8_9EURO</name>
<proteinExistence type="predicted"/>
<gene>
    <name evidence="1" type="ORF">EMCG_03374</name>
</gene>
<dbReference type="AlphaFoldDB" id="A0A0G2HWG8"/>
<comment type="caution">
    <text evidence="1">The sequence shown here is derived from an EMBL/GenBank/DDBJ whole genome shotgun (WGS) entry which is preliminary data.</text>
</comment>
<dbReference type="VEuPathDB" id="FungiDB:EMCG_03374"/>
<dbReference type="EMBL" id="LCZI01001177">
    <property type="protein sequence ID" value="KKZ62130.1"/>
    <property type="molecule type" value="Genomic_DNA"/>
</dbReference>
<reference evidence="2" key="1">
    <citation type="journal article" date="2015" name="PLoS Genet.">
        <title>The dynamic genome and transcriptome of the human fungal pathogen Blastomyces and close relative Emmonsia.</title>
        <authorList>
            <person name="Munoz J.F."/>
            <person name="Gauthier G.M."/>
            <person name="Desjardins C.A."/>
            <person name="Gallo J.E."/>
            <person name="Holder J."/>
            <person name="Sullivan T.D."/>
            <person name="Marty A.J."/>
            <person name="Carmen J.C."/>
            <person name="Chen Z."/>
            <person name="Ding L."/>
            <person name="Gujja S."/>
            <person name="Magrini V."/>
            <person name="Misas E."/>
            <person name="Mitreva M."/>
            <person name="Priest M."/>
            <person name="Saif S."/>
            <person name="Whiston E.A."/>
            <person name="Young S."/>
            <person name="Zeng Q."/>
            <person name="Goldman W.E."/>
            <person name="Mardis E.R."/>
            <person name="Taylor J.W."/>
            <person name="McEwen J.G."/>
            <person name="Clay O.K."/>
            <person name="Klein B.S."/>
            <person name="Cuomo C.A."/>
        </authorList>
    </citation>
    <scope>NUCLEOTIDE SEQUENCE [LARGE SCALE GENOMIC DNA]</scope>
    <source>
        <strain evidence="2">UAMH 3008</strain>
    </source>
</reference>